<accession>I0BTN9</accession>
<dbReference type="InterPro" id="IPR030391">
    <property type="entry name" value="MeTrfase_TrmA_CS"/>
</dbReference>
<comment type="similarity">
    <text evidence="6">Belongs to the class I-like SAM-binding methyltransferase superfamily. RNA M5U methyltransferase family.</text>
</comment>
<dbReference type="InterPro" id="IPR012340">
    <property type="entry name" value="NA-bd_OB-fold"/>
</dbReference>
<dbReference type="FunFam" id="2.40.50.1070:FF:000003">
    <property type="entry name" value="23S rRNA (Uracil-5-)-methyltransferase RumA"/>
    <property type="match status" value="1"/>
</dbReference>
<feature type="domain" description="TRAM" evidence="8">
    <location>
        <begin position="1"/>
        <end position="35"/>
    </location>
</feature>
<evidence type="ECO:0000313" key="9">
    <source>
        <dbReference type="EMBL" id="AFH65736.1"/>
    </source>
</evidence>
<dbReference type="PROSITE" id="PS01230">
    <property type="entry name" value="TRMA_1"/>
    <property type="match status" value="1"/>
</dbReference>
<dbReference type="Pfam" id="PF05958">
    <property type="entry name" value="tRNA_U5-meth_tr"/>
    <property type="match status" value="1"/>
</dbReference>
<dbReference type="FunFam" id="3.40.50.150:FF:000009">
    <property type="entry name" value="23S rRNA (Uracil(1939)-C(5))-methyltransferase RlmD"/>
    <property type="match status" value="1"/>
</dbReference>
<dbReference type="PROSITE" id="PS51687">
    <property type="entry name" value="SAM_MT_RNA_M5U"/>
    <property type="match status" value="1"/>
</dbReference>
<reference evidence="9 10" key="1">
    <citation type="submission" date="2013-06" db="EMBL/GenBank/DDBJ databases">
        <title>Complete genome sequence of Paenibacillus mucilaginosus K02.</title>
        <authorList>
            <person name="Xiao B."/>
            <person name="Sun L."/>
            <person name="Xiao L."/>
            <person name="Lian B."/>
        </authorList>
    </citation>
    <scope>NUCLEOTIDE SEQUENCE [LARGE SCALE GENOMIC DNA]</scope>
    <source>
        <strain evidence="9 10">K02</strain>
    </source>
</reference>
<evidence type="ECO:0000256" key="5">
    <source>
        <dbReference type="ARBA" id="ARBA00023014"/>
    </source>
</evidence>
<dbReference type="GO" id="GO:0070475">
    <property type="term" value="P:rRNA base methylation"/>
    <property type="evidence" value="ECO:0007669"/>
    <property type="project" value="TreeGrafter"/>
</dbReference>
<dbReference type="PATRIC" id="fig|997761.3.peg.6924"/>
<dbReference type="InterPro" id="IPR030390">
    <property type="entry name" value="MeTrfase_TrmA_AS"/>
</dbReference>
<protein>
    <submittedName>
        <fullName evidence="9">RNA methyltransferase</fullName>
    </submittedName>
</protein>
<name>I0BTN9_9BACL</name>
<dbReference type="Gene3D" id="3.40.50.150">
    <property type="entry name" value="Vaccinia Virus protein VP39"/>
    <property type="match status" value="1"/>
</dbReference>
<evidence type="ECO:0000259" key="8">
    <source>
        <dbReference type="PROSITE" id="PS50926"/>
    </source>
</evidence>
<evidence type="ECO:0000256" key="3">
    <source>
        <dbReference type="ARBA" id="ARBA00022679"/>
    </source>
</evidence>
<dbReference type="GO" id="GO:0051539">
    <property type="term" value="F:4 iron, 4 sulfur cluster binding"/>
    <property type="evidence" value="ECO:0007669"/>
    <property type="project" value="UniProtKB-KW"/>
</dbReference>
<dbReference type="KEGG" id="pmw:B2K_34405"/>
<keyword evidence="2 6" id="KW-0489">Methyltransferase</keyword>
<feature type="active site" description="Nucleophile" evidence="6">
    <location>
        <position position="394"/>
    </location>
</feature>
<dbReference type="PROSITE" id="PS50926">
    <property type="entry name" value="TRAM"/>
    <property type="match status" value="1"/>
</dbReference>
<dbReference type="Proteomes" id="UP000007392">
    <property type="component" value="Chromosome"/>
</dbReference>
<keyword evidence="3 6" id="KW-0808">Transferase</keyword>
<feature type="active site" evidence="7">
    <location>
        <position position="394"/>
    </location>
</feature>
<dbReference type="Gene3D" id="2.40.50.1070">
    <property type="match status" value="1"/>
</dbReference>
<keyword evidence="4 6" id="KW-0949">S-adenosyl-L-methionine</keyword>
<organism evidence="9 10">
    <name type="scientific">Paenibacillus mucilaginosus K02</name>
    <dbReference type="NCBI Taxonomy" id="997761"/>
    <lineage>
        <taxon>Bacteria</taxon>
        <taxon>Bacillati</taxon>
        <taxon>Bacillota</taxon>
        <taxon>Bacilli</taxon>
        <taxon>Bacillales</taxon>
        <taxon>Paenibacillaceae</taxon>
        <taxon>Paenibacillus</taxon>
    </lineage>
</organism>
<evidence type="ECO:0000256" key="4">
    <source>
        <dbReference type="ARBA" id="ARBA00022691"/>
    </source>
</evidence>
<evidence type="ECO:0000256" key="2">
    <source>
        <dbReference type="ARBA" id="ARBA00022603"/>
    </source>
</evidence>
<dbReference type="EMBL" id="CP003422">
    <property type="protein sequence ID" value="AFH65736.1"/>
    <property type="molecule type" value="Genomic_DNA"/>
</dbReference>
<dbReference type="InterPro" id="IPR010280">
    <property type="entry name" value="U5_MeTrfase_fam"/>
</dbReference>
<gene>
    <name evidence="9" type="ORF">B2K_34405</name>
</gene>
<feature type="binding site" evidence="6">
    <location>
        <position position="269"/>
    </location>
    <ligand>
        <name>S-adenosyl-L-methionine</name>
        <dbReference type="ChEBI" id="CHEBI:59789"/>
    </ligand>
</feature>
<dbReference type="PROSITE" id="PS01231">
    <property type="entry name" value="TRMA_2"/>
    <property type="match status" value="1"/>
</dbReference>
<feature type="binding site" evidence="6">
    <location>
        <position position="367"/>
    </location>
    <ligand>
        <name>S-adenosyl-L-methionine</name>
        <dbReference type="ChEBI" id="CHEBI:59789"/>
    </ligand>
</feature>
<dbReference type="InterPro" id="IPR029063">
    <property type="entry name" value="SAM-dependent_MTases_sf"/>
</dbReference>
<dbReference type="CDD" id="cd02440">
    <property type="entry name" value="AdoMet_MTases"/>
    <property type="match status" value="1"/>
</dbReference>
<dbReference type="GO" id="GO:0070041">
    <property type="term" value="F:rRNA (uridine-C5-)-methyltransferase activity"/>
    <property type="evidence" value="ECO:0007669"/>
    <property type="project" value="TreeGrafter"/>
</dbReference>
<keyword evidence="1" id="KW-0408">Iron</keyword>
<proteinExistence type="inferred from homology"/>
<dbReference type="SUPFAM" id="SSF53335">
    <property type="entry name" value="S-adenosyl-L-methionine-dependent methyltransferases"/>
    <property type="match status" value="1"/>
</dbReference>
<dbReference type="InterPro" id="IPR002792">
    <property type="entry name" value="TRAM_dom"/>
</dbReference>
<keyword evidence="1" id="KW-0479">Metal-binding</keyword>
<dbReference type="PANTHER" id="PTHR11061:SF30">
    <property type="entry name" value="TRNA (URACIL(54)-C(5))-METHYLTRANSFERASE"/>
    <property type="match status" value="1"/>
</dbReference>
<evidence type="ECO:0000256" key="1">
    <source>
        <dbReference type="ARBA" id="ARBA00022485"/>
    </source>
</evidence>
<evidence type="ECO:0000313" key="10">
    <source>
        <dbReference type="Proteomes" id="UP000007392"/>
    </source>
</evidence>
<evidence type="ECO:0000256" key="6">
    <source>
        <dbReference type="PROSITE-ProRule" id="PRU01024"/>
    </source>
</evidence>
<dbReference type="AlphaFoldDB" id="I0BTN9"/>
<dbReference type="PANTHER" id="PTHR11061">
    <property type="entry name" value="RNA M5U METHYLTRANSFERASE"/>
    <property type="match status" value="1"/>
</dbReference>
<dbReference type="Gene3D" id="2.40.50.140">
    <property type="entry name" value="Nucleic acid-binding proteins"/>
    <property type="match status" value="1"/>
</dbReference>
<keyword evidence="1" id="KW-0004">4Fe-4S</keyword>
<sequence length="442" mass="48627">MNGYTLFVPGALPGEKVRVKVVKVKKQYGYAKLLEVLEASPDRIDAPCPIYKQCGGCQLQHLSYEAQMRWKRQLVIDNLTRIGKLQVVGEREEGIIVHPTLGMSDPWRYRNKAQVPIGLAETEEGGLVGGFYAQGSHRIIDMEACLIQHENNDAVVGAVKKIARELGIRPYSEETGRGLLRHVIARYGFNTGEIMVVLVTNGRDLPHADELTGLIRRDVPGVTSIVQNINTRETNVIFGDETRTLWGSDVIYDTIGDIRFAISARSFYQVNPVQTEVLYGKALEYAALTGRETVIDAYCGIGTISLFLAQKADQVYGVEIVPEAIEDARANARLNGIRNASFEAGPAEVVIPAWRAKGIAPDVIVVDPPRKGCDPALLETILAMRPERVVYVSCNPSTLARDLRVLEDGGFRTVQVQPVDMFPHTVHVESVAVLVRGEAGEA</sequence>
<dbReference type="NCBIfam" id="TIGR00479">
    <property type="entry name" value="rumA"/>
    <property type="match status" value="1"/>
</dbReference>
<dbReference type="SUPFAM" id="SSF50249">
    <property type="entry name" value="Nucleic acid-binding proteins"/>
    <property type="match status" value="1"/>
</dbReference>
<dbReference type="Pfam" id="PF01938">
    <property type="entry name" value="TRAM"/>
    <property type="match status" value="1"/>
</dbReference>
<feature type="binding site" evidence="6">
    <location>
        <position position="298"/>
    </location>
    <ligand>
        <name>S-adenosyl-L-methionine</name>
        <dbReference type="ChEBI" id="CHEBI:59789"/>
    </ligand>
</feature>
<dbReference type="HOGENOM" id="CLU_014689_7_0_9"/>
<keyword evidence="5" id="KW-0411">Iron-sulfur</keyword>
<feature type="binding site" evidence="6">
    <location>
        <position position="319"/>
    </location>
    <ligand>
        <name>S-adenosyl-L-methionine</name>
        <dbReference type="ChEBI" id="CHEBI:59789"/>
    </ligand>
</feature>
<evidence type="ECO:0000256" key="7">
    <source>
        <dbReference type="PROSITE-ProRule" id="PRU10015"/>
    </source>
</evidence>